<name>A0AAP0PEU7_9MAGN</name>
<dbReference type="AlphaFoldDB" id="A0AAP0PEU7"/>
<organism evidence="2 3">
    <name type="scientific">Stephania japonica</name>
    <dbReference type="NCBI Taxonomy" id="461633"/>
    <lineage>
        <taxon>Eukaryota</taxon>
        <taxon>Viridiplantae</taxon>
        <taxon>Streptophyta</taxon>
        <taxon>Embryophyta</taxon>
        <taxon>Tracheophyta</taxon>
        <taxon>Spermatophyta</taxon>
        <taxon>Magnoliopsida</taxon>
        <taxon>Ranunculales</taxon>
        <taxon>Menispermaceae</taxon>
        <taxon>Menispermoideae</taxon>
        <taxon>Cissampelideae</taxon>
        <taxon>Stephania</taxon>
    </lineage>
</organism>
<proteinExistence type="predicted"/>
<reference evidence="2 3" key="1">
    <citation type="submission" date="2024-01" db="EMBL/GenBank/DDBJ databases">
        <title>Genome assemblies of Stephania.</title>
        <authorList>
            <person name="Yang L."/>
        </authorList>
    </citation>
    <scope>NUCLEOTIDE SEQUENCE [LARGE SCALE GENOMIC DNA]</scope>
    <source>
        <strain evidence="2">QJT</strain>
        <tissue evidence="2">Leaf</tissue>
    </source>
</reference>
<accession>A0AAP0PEU7</accession>
<dbReference type="EMBL" id="JBBNAE010000003">
    <property type="protein sequence ID" value="KAK9138070.1"/>
    <property type="molecule type" value="Genomic_DNA"/>
</dbReference>
<feature type="region of interest" description="Disordered" evidence="1">
    <location>
        <begin position="54"/>
        <end position="73"/>
    </location>
</feature>
<keyword evidence="3" id="KW-1185">Reference proteome</keyword>
<evidence type="ECO:0000256" key="1">
    <source>
        <dbReference type="SAM" id="MobiDB-lite"/>
    </source>
</evidence>
<evidence type="ECO:0000313" key="2">
    <source>
        <dbReference type="EMBL" id="KAK9138070.1"/>
    </source>
</evidence>
<sequence>MDQGCNFPLVTLVGALVFPYPTPHSTQLSPTPPSVEEALRSAGLEAMTRPVARDGVVPQRGDGGTAAAYASNA</sequence>
<comment type="caution">
    <text evidence="2">The sequence shown here is derived from an EMBL/GenBank/DDBJ whole genome shotgun (WGS) entry which is preliminary data.</text>
</comment>
<dbReference type="Proteomes" id="UP001417504">
    <property type="component" value="Unassembled WGS sequence"/>
</dbReference>
<protein>
    <submittedName>
        <fullName evidence="2">Uncharacterized protein</fullName>
    </submittedName>
</protein>
<gene>
    <name evidence="2" type="ORF">Sjap_008664</name>
</gene>
<evidence type="ECO:0000313" key="3">
    <source>
        <dbReference type="Proteomes" id="UP001417504"/>
    </source>
</evidence>